<dbReference type="GO" id="GO:0005886">
    <property type="term" value="C:plasma membrane"/>
    <property type="evidence" value="ECO:0007669"/>
    <property type="project" value="UniProtKB-SubCell"/>
</dbReference>
<evidence type="ECO:0000313" key="7">
    <source>
        <dbReference type="EMBL" id="AKQ01523.1"/>
    </source>
</evidence>
<dbReference type="InterPro" id="IPR001851">
    <property type="entry name" value="ABC_transp_permease"/>
</dbReference>
<feature type="transmembrane region" description="Helical" evidence="6">
    <location>
        <begin position="105"/>
        <end position="127"/>
    </location>
</feature>
<accession>A0A0H4T1N9</accession>
<dbReference type="PANTHER" id="PTHR30482:SF10">
    <property type="entry name" value="HIGH-AFFINITY BRANCHED-CHAIN AMINO ACID TRANSPORT PROTEIN BRAE"/>
    <property type="match status" value="1"/>
</dbReference>
<dbReference type="AlphaFoldDB" id="A0A0H4T1N9"/>
<keyword evidence="3 6" id="KW-0812">Transmembrane</keyword>
<dbReference type="InterPro" id="IPR043428">
    <property type="entry name" value="LivM-like"/>
</dbReference>
<feature type="transmembrane region" description="Helical" evidence="6">
    <location>
        <begin position="78"/>
        <end position="98"/>
    </location>
</feature>
<feature type="transmembrane region" description="Helical" evidence="6">
    <location>
        <begin position="235"/>
        <end position="257"/>
    </location>
</feature>
<dbReference type="EMBL" id="KT006970">
    <property type="protein sequence ID" value="AKQ01523.1"/>
    <property type="molecule type" value="Genomic_DNA"/>
</dbReference>
<dbReference type="Pfam" id="PF02653">
    <property type="entry name" value="BPD_transp_2"/>
    <property type="match status" value="1"/>
</dbReference>
<evidence type="ECO:0000256" key="6">
    <source>
        <dbReference type="SAM" id="Phobius"/>
    </source>
</evidence>
<feature type="transmembrane region" description="Helical" evidence="6">
    <location>
        <begin position="147"/>
        <end position="165"/>
    </location>
</feature>
<name>A0A0H4T1N9_9DELT</name>
<reference evidence="7" key="1">
    <citation type="journal article" date="2015" name="ISME J.">
        <title>Aquifer environment selects for microbial species cohorts in sediment and groundwater.</title>
        <authorList>
            <person name="Hug L.A."/>
            <person name="Thomas B.C."/>
            <person name="Brown C.T."/>
            <person name="Frischkorn K.R."/>
            <person name="Williams K.H."/>
            <person name="Tringe S.G."/>
            <person name="Banfield J.F."/>
        </authorList>
    </citation>
    <scope>NUCLEOTIDE SEQUENCE</scope>
</reference>
<evidence type="ECO:0000256" key="5">
    <source>
        <dbReference type="ARBA" id="ARBA00023136"/>
    </source>
</evidence>
<sequence>MKLLLGGILLAAGFAGFPLVTARNDLLNLGIQIFLAVALAESWNLLGGYAGQITLGHAAFFGLGALVTRTLWVGGAPLSVALAAGALVATAFGVLIGGPAFRLRGAYFAIGTLGLAEILRITVGNLMPEISTIPVTALASYDLVPRYYLTLALAMFSVAVVAVLVRSRVGLGMQAVREDEAAAEASGVGAFRHKLLALVLSTALAGLAGGAFAYYHVSYYPQHAFSPAWTFDAVLIAFIGGVGTVHGPVLGALFYVIAKEVLAVQLVEVHLLIFGVLFLLVVLLLPGGLVEAWSRARRLITRNS</sequence>
<organism evidence="7">
    <name type="scientific">uncultured delta proteobacterium Rifle_16ft_4_minimus_1997</name>
    <dbReference type="NCBI Taxonomy" id="1665176"/>
    <lineage>
        <taxon>Bacteria</taxon>
        <taxon>Deltaproteobacteria</taxon>
        <taxon>environmental samples</taxon>
    </lineage>
</organism>
<proteinExistence type="predicted"/>
<feature type="transmembrane region" description="Helical" evidence="6">
    <location>
        <begin position="53"/>
        <end position="72"/>
    </location>
</feature>
<keyword evidence="5 6" id="KW-0472">Membrane</keyword>
<evidence type="ECO:0000256" key="1">
    <source>
        <dbReference type="ARBA" id="ARBA00004651"/>
    </source>
</evidence>
<evidence type="ECO:0000256" key="3">
    <source>
        <dbReference type="ARBA" id="ARBA00022692"/>
    </source>
</evidence>
<protein>
    <submittedName>
        <fullName evidence="7">Inner-membrane translocator, branched-chain amino acid transport system permease protein</fullName>
    </submittedName>
</protein>
<dbReference type="GO" id="GO:0015658">
    <property type="term" value="F:branched-chain amino acid transmembrane transporter activity"/>
    <property type="evidence" value="ECO:0007669"/>
    <property type="project" value="InterPro"/>
</dbReference>
<feature type="transmembrane region" description="Helical" evidence="6">
    <location>
        <begin position="195"/>
        <end position="215"/>
    </location>
</feature>
<comment type="subcellular location">
    <subcellularLocation>
        <location evidence="1">Cell membrane</location>
        <topology evidence="1">Multi-pass membrane protein</topology>
    </subcellularLocation>
</comment>
<keyword evidence="2" id="KW-1003">Cell membrane</keyword>
<keyword evidence="4 6" id="KW-1133">Transmembrane helix</keyword>
<dbReference type="CDD" id="cd06581">
    <property type="entry name" value="TM_PBP1_LivM_like"/>
    <property type="match status" value="1"/>
</dbReference>
<evidence type="ECO:0000256" key="4">
    <source>
        <dbReference type="ARBA" id="ARBA00022989"/>
    </source>
</evidence>
<dbReference type="PANTHER" id="PTHR30482">
    <property type="entry name" value="HIGH-AFFINITY BRANCHED-CHAIN AMINO ACID TRANSPORT SYSTEM PERMEASE"/>
    <property type="match status" value="1"/>
</dbReference>
<feature type="transmembrane region" description="Helical" evidence="6">
    <location>
        <begin position="269"/>
        <end position="289"/>
    </location>
</feature>
<evidence type="ECO:0000256" key="2">
    <source>
        <dbReference type="ARBA" id="ARBA00022475"/>
    </source>
</evidence>